<reference evidence="15" key="2">
    <citation type="submission" date="2012-08" db="EMBL/GenBank/DDBJ databases">
        <title>Genome sequence of Kazachstania naganishii.</title>
        <authorList>
            <person name="Gordon J.L."/>
            <person name="Armisen D."/>
            <person name="Proux-Wera E."/>
            <person name="OhEigeartaigh S.S."/>
            <person name="Byrne K.P."/>
            <person name="Wolfe K.H."/>
        </authorList>
    </citation>
    <scope>NUCLEOTIDE SEQUENCE [LARGE SCALE GENOMIC DNA]</scope>
    <source>
        <strain evidence="15">ATCC MYA-139 / BCRC 22969 / CBS 8797 / CCRC 22969 / KCTC 17520 / NBRC 10181 / NCYC 3082</strain>
    </source>
</reference>
<dbReference type="Pfam" id="PF06333">
    <property type="entry name" value="Med13_C"/>
    <property type="match status" value="2"/>
</dbReference>
<dbReference type="eggNOG" id="KOG3600">
    <property type="taxonomic scope" value="Eukaryota"/>
</dbReference>
<evidence type="ECO:0000259" key="12">
    <source>
        <dbReference type="Pfam" id="PF06333"/>
    </source>
</evidence>
<dbReference type="InterPro" id="IPR009401">
    <property type="entry name" value="Med13_C"/>
</dbReference>
<feature type="compositionally biased region" description="Polar residues" evidence="11">
    <location>
        <begin position="333"/>
        <end position="347"/>
    </location>
</feature>
<dbReference type="PANTHER" id="PTHR48249:SF3">
    <property type="entry name" value="MEDIATOR OF RNA POLYMERASE II TRANSCRIPTION SUBUNIT 13"/>
    <property type="match status" value="1"/>
</dbReference>
<dbReference type="InterPro" id="IPR021643">
    <property type="entry name" value="Mediator_Med13_N"/>
</dbReference>
<evidence type="ECO:0000256" key="10">
    <source>
        <dbReference type="RuleBase" id="RU364134"/>
    </source>
</evidence>
<dbReference type="GO" id="GO:0016592">
    <property type="term" value="C:mediator complex"/>
    <property type="evidence" value="ECO:0007669"/>
    <property type="project" value="EnsemblFungi"/>
</dbReference>
<reference evidence="14 15" key="1">
    <citation type="journal article" date="2011" name="Proc. Natl. Acad. Sci. U.S.A.">
        <title>Evolutionary erosion of yeast sex chromosomes by mating-type switching accidents.</title>
        <authorList>
            <person name="Gordon J.L."/>
            <person name="Armisen D."/>
            <person name="Proux-Wera E."/>
            <person name="Oheigeartaigh S.S."/>
            <person name="Byrne K.P."/>
            <person name="Wolfe K.H."/>
        </authorList>
    </citation>
    <scope>NUCLEOTIDE SEQUENCE [LARGE SCALE GENOMIC DNA]</scope>
    <source>
        <strain evidence="15">ATCC MYA-139 / BCRC 22969 / CBS 8797 / CCRC 22969 / KCTC 17520 / NBRC 10181 / NCYC 3082</strain>
    </source>
</reference>
<keyword evidence="15" id="KW-1185">Reference proteome</keyword>
<feature type="compositionally biased region" description="Acidic residues" evidence="11">
    <location>
        <begin position="503"/>
        <end position="528"/>
    </location>
</feature>
<evidence type="ECO:0000256" key="7">
    <source>
        <dbReference type="ARBA" id="ARBA00023163"/>
    </source>
</evidence>
<dbReference type="RefSeq" id="XP_022463662.1">
    <property type="nucleotide sequence ID" value="XM_022607025.1"/>
</dbReference>
<feature type="domain" description="Mediator complex subunit Med13 C-terminal" evidence="12">
    <location>
        <begin position="1169"/>
        <end position="1308"/>
    </location>
</feature>
<accession>J7S5X3</accession>
<keyword evidence="6 10" id="KW-0010">Activator</keyword>
<evidence type="ECO:0000256" key="2">
    <source>
        <dbReference type="ARBA" id="ARBA00009354"/>
    </source>
</evidence>
<dbReference type="PANTHER" id="PTHR48249">
    <property type="entry name" value="MEDIATOR OF RNA POLYMERASE II TRANSCRIPTION SUBUNIT 13"/>
    <property type="match status" value="1"/>
</dbReference>
<comment type="subunit">
    <text evidence="10">Component of the SRB8-11 complex, which itself associates with the Mediator complex.</text>
</comment>
<feature type="compositionally biased region" description="Polar residues" evidence="11">
    <location>
        <begin position="365"/>
        <end position="379"/>
    </location>
</feature>
<dbReference type="GO" id="GO:1990508">
    <property type="term" value="C:CKM complex"/>
    <property type="evidence" value="ECO:0007669"/>
    <property type="project" value="EnsemblFungi"/>
</dbReference>
<comment type="function">
    <text evidence="10">Component of the SRB8-11 complex. The SRB8-11 complex is a regulatory module of the Mediator complex which is itself involved in regulation of basal and activated RNA polymerase II-dependent transcription. The SRB8-11 complex may be involved in the transcriptional repression of a subset of genes regulated by Mediator. It may inhibit the association of the Mediator complex with RNA polymerase II to form the holoenzyme complex.</text>
</comment>
<evidence type="ECO:0000256" key="4">
    <source>
        <dbReference type="ARBA" id="ARBA00022491"/>
    </source>
</evidence>
<feature type="region of interest" description="Disordered" evidence="11">
    <location>
        <begin position="485"/>
        <end position="637"/>
    </location>
</feature>
<evidence type="ECO:0000256" key="1">
    <source>
        <dbReference type="ARBA" id="ARBA00004123"/>
    </source>
</evidence>
<dbReference type="OrthoDB" id="103819at2759"/>
<comment type="similarity">
    <text evidence="2 10">Belongs to the Mediator complex subunit 13 family.</text>
</comment>
<evidence type="ECO:0000256" key="6">
    <source>
        <dbReference type="ARBA" id="ARBA00023159"/>
    </source>
</evidence>
<gene>
    <name evidence="14" type="primary">KNAG0C03050</name>
    <name evidence="14" type="ordered locus">KNAG_0C03050</name>
</gene>
<evidence type="ECO:0000313" key="15">
    <source>
        <dbReference type="Proteomes" id="UP000006310"/>
    </source>
</evidence>
<feature type="domain" description="Mediator complex subunit Med13 N-terminal" evidence="13">
    <location>
        <begin position="8"/>
        <end position="296"/>
    </location>
</feature>
<feature type="domain" description="Mediator complex subunit Med13 C-terminal" evidence="12">
    <location>
        <begin position="1331"/>
        <end position="1432"/>
    </location>
</feature>
<keyword evidence="8 10" id="KW-0539">Nucleus</keyword>
<keyword evidence="7 10" id="KW-0804">Transcription</keyword>
<dbReference type="GO" id="GO:0030332">
    <property type="term" value="F:cyclin binding"/>
    <property type="evidence" value="ECO:0007669"/>
    <property type="project" value="EnsemblFungi"/>
</dbReference>
<feature type="compositionally biased region" description="Basic and acidic residues" evidence="11">
    <location>
        <begin position="539"/>
        <end position="548"/>
    </location>
</feature>
<feature type="region of interest" description="Disordered" evidence="11">
    <location>
        <begin position="365"/>
        <end position="388"/>
    </location>
</feature>
<evidence type="ECO:0000259" key="13">
    <source>
        <dbReference type="Pfam" id="PF11597"/>
    </source>
</evidence>
<proteinExistence type="inferred from homology"/>
<evidence type="ECO:0000256" key="3">
    <source>
        <dbReference type="ARBA" id="ARBA00019618"/>
    </source>
</evidence>
<dbReference type="GO" id="GO:0045944">
    <property type="term" value="P:positive regulation of transcription by RNA polymerase II"/>
    <property type="evidence" value="ECO:0007669"/>
    <property type="project" value="EnsemblFungi"/>
</dbReference>
<dbReference type="Proteomes" id="UP000006310">
    <property type="component" value="Chromosome 3"/>
</dbReference>
<dbReference type="GO" id="GO:0003713">
    <property type="term" value="F:transcription coactivator activity"/>
    <property type="evidence" value="ECO:0007669"/>
    <property type="project" value="EnsemblFungi"/>
</dbReference>
<dbReference type="STRING" id="1071383.J7S5X3"/>
<evidence type="ECO:0000256" key="8">
    <source>
        <dbReference type="ARBA" id="ARBA00023242"/>
    </source>
</evidence>
<organism evidence="14 15">
    <name type="scientific">Huiozyma naganishii (strain ATCC MYA-139 / BCRC 22969 / CBS 8797 / KCTC 17520 / NBRC 10181 / NCYC 3082 / Yp74L-3)</name>
    <name type="common">Yeast</name>
    <name type="synonym">Kazachstania naganishii</name>
    <dbReference type="NCBI Taxonomy" id="1071383"/>
    <lineage>
        <taxon>Eukaryota</taxon>
        <taxon>Fungi</taxon>
        <taxon>Dikarya</taxon>
        <taxon>Ascomycota</taxon>
        <taxon>Saccharomycotina</taxon>
        <taxon>Saccharomycetes</taxon>
        <taxon>Saccharomycetales</taxon>
        <taxon>Saccharomycetaceae</taxon>
        <taxon>Huiozyma</taxon>
    </lineage>
</organism>
<feature type="compositionally biased region" description="Basic and acidic residues" evidence="11">
    <location>
        <begin position="573"/>
        <end position="582"/>
    </location>
</feature>
<feature type="region of interest" description="Disordered" evidence="11">
    <location>
        <begin position="333"/>
        <end position="353"/>
    </location>
</feature>
<dbReference type="OMA" id="FSRELWC"/>
<name>J7S5X3_HUIN7</name>
<dbReference type="GO" id="GO:0000122">
    <property type="term" value="P:negative regulation of transcription by RNA polymerase II"/>
    <property type="evidence" value="ECO:0007669"/>
    <property type="project" value="EnsemblFungi"/>
</dbReference>
<evidence type="ECO:0000256" key="11">
    <source>
        <dbReference type="SAM" id="MobiDB-lite"/>
    </source>
</evidence>
<evidence type="ECO:0000256" key="5">
    <source>
        <dbReference type="ARBA" id="ARBA00023015"/>
    </source>
</evidence>
<dbReference type="GeneID" id="34525096"/>
<dbReference type="Pfam" id="PF11597">
    <property type="entry name" value="Med13_N"/>
    <property type="match status" value="1"/>
</dbReference>
<dbReference type="HOGENOM" id="CLU_242296_0_0_1"/>
<comment type="subcellular location">
    <subcellularLocation>
        <location evidence="1 10">Nucleus</location>
    </subcellularLocation>
</comment>
<evidence type="ECO:0000313" key="14">
    <source>
        <dbReference type="EMBL" id="CCK69416.1"/>
    </source>
</evidence>
<dbReference type="InterPro" id="IPR051139">
    <property type="entry name" value="Mediator_complx_sub13"/>
</dbReference>
<feature type="compositionally biased region" description="Polar residues" evidence="11">
    <location>
        <begin position="599"/>
        <end position="620"/>
    </location>
</feature>
<dbReference type="EMBL" id="HE978316">
    <property type="protein sequence ID" value="CCK69416.1"/>
    <property type="molecule type" value="Genomic_DNA"/>
</dbReference>
<keyword evidence="5 10" id="KW-0805">Transcription regulation</keyword>
<protein>
    <recommendedName>
        <fullName evidence="3 10">Mediator of RNA polymerase II transcription subunit 13</fullName>
    </recommendedName>
    <alternativeName>
        <fullName evidence="9 10">Mediator complex subunit 13</fullName>
    </alternativeName>
</protein>
<evidence type="ECO:0000256" key="9">
    <source>
        <dbReference type="ARBA" id="ARBA00032008"/>
    </source>
</evidence>
<keyword evidence="4 10" id="KW-0678">Repressor</keyword>
<dbReference type="KEGG" id="kng:KNAG_0C03050"/>
<sequence>MDEIHIPYRLEMLVSNLYKVDTISKVNYAQYLPPNNDDQWSIQMELTLRRRDRSVLVALLSRELWCFSVNDDPLPKLTATEKITDLSAEANNDTSPVTANKSGEFTSDYSKPNLPPHYALFLKALRKVIYINLATNSNNQLIQYGNACVSLLQDPSGRSNPLLQLEPHLFANGDLTVSISTKDIGLIKLTEDDLREEFLKEHALYLAPSGIRMYLPSNTNKQQILCKAPPNAATLLETLSVSHGITLVDNGDMKWVKVIPHLGHLNGYTPSIASYMKPPTNPRKIVWPLELCFAQPATVVSKGASDCSIHQDLNGMMDLVDDFIQVKQTSAYRTPGSSGALNTNPMSSGGGYTEQFQQSYRNLANTTNNAGSFPMSNPPATKHSPLASLPVSHESKDSAHIPDTVNSANGLTLANNLLLSPNLTTAMEKGGVNGRQDSFNLEFSHTPSTNGHANNQLFSIDKKQTNEPSTISPVKGDIGYGLIMDTVIPGTNGSQDQPHSETQEDVQEEPADDKELFGDDDDDDDDDNNTAMTDTMDVDQPKLKREPNGEAGDDDDLFGDINDNDNSSPSAEKTFHGVKTSDEITEDMFGMSDDEENGNSKAGTSRNSNEAPQSRDQASSEYFDYQKPPIRRFMKPGTKRKYTDIPFEEITLSNSPLYMDPGAPLPVDTPRDRRRSVFAPLNFNPIIENNVDNKYKNGGKFSISPAQKEDAFKFDVSTGDFSTSDEEDSDSSLESFDYNNAKQDLKSFEGSVHDSQFLNYQNVATGHDSVATGLLSNNDNIGTEPYMKDGSEGIWKISHNEIPQTDSPLKPVDASLQPIYNNLTENLSPESMAGSILQNKEKPLKKEEEKQLDILGAERGTDLTRCHINAENSEEKLPFNSLPFLLRHIPLSSIPDVFLDNNPKIRLSRKNQDILDLLAEQIIFDHGLLGSFNIPEIRYDDILVDKDGFIANTMEQIFPNFQNILGSDIISKIYPMKQPFVYAKKQHEIIKIKTDAQPFAQFLNIRSAMGIKNFKLLLLTTSYKDDCALFNSTLSQTYINHEFGFCELLTLTSEVVNGLIYLKDFDKNKLMLLAAQIVSYCTTNKKTEKDVMLMILLPLKDNTLNEILTNINVFQIIRNEVRAKIPNMDLFLKVIPLDFIKNPLTSVDDYYSVCASIYNVLLPKKTKFTAIAHKLPDKVEFRTLPQGNAPSFINYDSYIHLSYSRSVDKQWMFGVLTDSEGKNTSVRTWYIGGSKRLFDEVCNKLWTLALSLATTKYGKICLILTRLSGILPDDELMNWRRLSGRNIHLAVVCVDDNTKISFYDQDAVYPSFKPIFKDAKLARPYDESALDDYEIRDVDDDVHGVIFQNPFPLANSQHRCAIRSGALIKFKRTHGDAMWDKLEVNLLNCPHSDSTNLLEKILEEFRNLAALNVWFGVSNGEDSHIPWHVLAVKKMMKSMVYTQVEVISE</sequence>